<dbReference type="InterPro" id="IPR015946">
    <property type="entry name" value="KH_dom-like_a/b"/>
</dbReference>
<dbReference type="Proteomes" id="UP000177263">
    <property type="component" value="Unassembled WGS sequence"/>
</dbReference>
<accession>A0A1F7YNT7</accession>
<evidence type="ECO:0000313" key="3">
    <source>
        <dbReference type="Proteomes" id="UP000177263"/>
    </source>
</evidence>
<dbReference type="Gene3D" id="3.30.300.20">
    <property type="match status" value="1"/>
</dbReference>
<dbReference type="PROSITE" id="PS50084">
    <property type="entry name" value="KH_TYPE_1"/>
    <property type="match status" value="1"/>
</dbReference>
<name>A0A1F7YNT7_9BACT</name>
<dbReference type="SUPFAM" id="SSF54814">
    <property type="entry name" value="Prokaryotic type KH domain (KH-domain type II)"/>
    <property type="match status" value="1"/>
</dbReference>
<dbReference type="InterPro" id="IPR009019">
    <property type="entry name" value="KH_sf_prok-type"/>
</dbReference>
<keyword evidence="1" id="KW-0694">RNA-binding</keyword>
<proteinExistence type="predicted"/>
<gene>
    <name evidence="2" type="ORF">A2801_02775</name>
</gene>
<protein>
    <submittedName>
        <fullName evidence="2">Uncharacterized protein</fullName>
    </submittedName>
</protein>
<organism evidence="2 3">
    <name type="scientific">Candidatus Woesebacteria bacterium RIFCSPHIGHO2_01_FULL_41_10</name>
    <dbReference type="NCBI Taxonomy" id="1802500"/>
    <lineage>
        <taxon>Bacteria</taxon>
        <taxon>Candidatus Woeseibacteriota</taxon>
    </lineage>
</organism>
<reference evidence="2 3" key="1">
    <citation type="journal article" date="2016" name="Nat. Commun.">
        <title>Thousands of microbial genomes shed light on interconnected biogeochemical processes in an aquifer system.</title>
        <authorList>
            <person name="Anantharaman K."/>
            <person name="Brown C.T."/>
            <person name="Hug L.A."/>
            <person name="Sharon I."/>
            <person name="Castelle C.J."/>
            <person name="Probst A.J."/>
            <person name="Thomas B.C."/>
            <person name="Singh A."/>
            <person name="Wilkins M.J."/>
            <person name="Karaoz U."/>
            <person name="Brodie E.L."/>
            <person name="Williams K.H."/>
            <person name="Hubbard S.S."/>
            <person name="Banfield J.F."/>
        </authorList>
    </citation>
    <scope>NUCLEOTIDE SEQUENCE [LARGE SCALE GENOMIC DNA]</scope>
</reference>
<dbReference type="EMBL" id="MGGM01000023">
    <property type="protein sequence ID" value="OGM28860.1"/>
    <property type="molecule type" value="Genomic_DNA"/>
</dbReference>
<evidence type="ECO:0000313" key="2">
    <source>
        <dbReference type="EMBL" id="OGM28860.1"/>
    </source>
</evidence>
<comment type="caution">
    <text evidence="2">The sequence shown here is derived from an EMBL/GenBank/DDBJ whole genome shotgun (WGS) entry which is preliminary data.</text>
</comment>
<dbReference type="AlphaFoldDB" id="A0A1F7YNT7"/>
<dbReference type="GO" id="GO:0003723">
    <property type="term" value="F:RNA binding"/>
    <property type="evidence" value="ECO:0007669"/>
    <property type="project" value="UniProtKB-UniRule"/>
</dbReference>
<dbReference type="STRING" id="1802500.A2801_02775"/>
<evidence type="ECO:0000256" key="1">
    <source>
        <dbReference type="PROSITE-ProRule" id="PRU00117"/>
    </source>
</evidence>
<sequence>MKDVLSYIIKSITGSSDFEITEEEEEGRITFHVEANPDIIGLIIGKDGKTIKNIRKIVSIPATTQKTGVNITVTPK</sequence>
<dbReference type="Pfam" id="PF13083">
    <property type="entry name" value="KH_KhpA-B"/>
    <property type="match status" value="1"/>
</dbReference>